<dbReference type="AlphaFoldDB" id="A0A7G2D7L1"/>
<accession>A0A7G2D7L1</accession>
<evidence type="ECO:0000313" key="2">
    <source>
        <dbReference type="EMBL" id="CAD5244587.1"/>
    </source>
</evidence>
<dbReference type="EMBL" id="LR881183">
    <property type="protein sequence ID" value="CAD5244587.1"/>
    <property type="molecule type" value="Genomic_DNA"/>
</dbReference>
<organism evidence="2 3">
    <name type="scientific">Thermococcus camini</name>
    <dbReference type="NCBI Taxonomy" id="2016373"/>
    <lineage>
        <taxon>Archaea</taxon>
        <taxon>Methanobacteriati</taxon>
        <taxon>Methanobacteriota</taxon>
        <taxon>Thermococci</taxon>
        <taxon>Thermococcales</taxon>
        <taxon>Thermococcaceae</taxon>
        <taxon>Thermococcus</taxon>
    </lineage>
</organism>
<dbReference type="Proteomes" id="UP000516304">
    <property type="component" value="Chromosome TIRI35C"/>
</dbReference>
<proteinExistence type="predicted"/>
<evidence type="ECO:0000313" key="3">
    <source>
        <dbReference type="Proteomes" id="UP000516304"/>
    </source>
</evidence>
<gene>
    <name evidence="2" type="ORF">TIRI35C_1433</name>
</gene>
<protein>
    <submittedName>
        <fullName evidence="2">Uncharacterized protein</fullName>
    </submittedName>
</protein>
<name>A0A7G2D7L1_9EURY</name>
<reference evidence="2 3" key="1">
    <citation type="submission" date="2020-09" db="EMBL/GenBank/DDBJ databases">
        <authorList>
            <person name="Courtine D."/>
        </authorList>
    </citation>
    <scope>NUCLEOTIDE SEQUENCE [LARGE SCALE GENOMIC DNA]</scope>
    <source>
        <strain evidence="2 3">IRI35c</strain>
    </source>
</reference>
<feature type="transmembrane region" description="Helical" evidence="1">
    <location>
        <begin position="178"/>
        <end position="197"/>
    </location>
</feature>
<dbReference type="KEGG" id="tcq:TIRI35C_1433"/>
<evidence type="ECO:0000256" key="1">
    <source>
        <dbReference type="SAM" id="Phobius"/>
    </source>
</evidence>
<keyword evidence="1" id="KW-0472">Membrane</keyword>
<feature type="transmembrane region" description="Helical" evidence="1">
    <location>
        <begin position="209"/>
        <end position="230"/>
    </location>
</feature>
<keyword evidence="1" id="KW-1133">Transmembrane helix</keyword>
<sequence length="384" mass="43014">MVVMMKLSRRKHLAALAIAGIVLLTVVQWWSYRQVGEILEGYPDSQVVACYRENVSPILPALYVRSLGDSLLGYSYLPSTGEYALLVRGQKGKPDKYYWLELTGLENSYMDYLNITAEYIARWYETGNESAFIYAVSLLRRTFEARNELEKLKRGENVTEVLMKPPYPYRLFHGGNPVPGEIVISLLLLAGTILLLSKIDVLIETFSDFRNLALLLALVIGVSLISYGLLQEHDPLLGVGSKWEHKLNFCGERVYYVHRNARVDSLLLDAVGSAEYVRVGRWNGRVLSITLALRPEMAEELLNNLSDETTVLYVYSLPPWPRKLEIDDSLVSLVRGDLLVTGGLDEGAVDAVMSASLEGLERSRTEFGFCANVTILEFTFGGIG</sequence>
<feature type="transmembrane region" description="Helical" evidence="1">
    <location>
        <begin position="12"/>
        <end position="32"/>
    </location>
</feature>
<keyword evidence="3" id="KW-1185">Reference proteome</keyword>
<keyword evidence="1" id="KW-0812">Transmembrane</keyword>